<evidence type="ECO:0000313" key="1">
    <source>
        <dbReference type="EMBL" id="TNN77021.1"/>
    </source>
</evidence>
<dbReference type="AlphaFoldDB" id="A0A4Z2IH24"/>
<organism evidence="1 2">
    <name type="scientific">Liparis tanakae</name>
    <name type="common">Tanaka's snailfish</name>
    <dbReference type="NCBI Taxonomy" id="230148"/>
    <lineage>
        <taxon>Eukaryota</taxon>
        <taxon>Metazoa</taxon>
        <taxon>Chordata</taxon>
        <taxon>Craniata</taxon>
        <taxon>Vertebrata</taxon>
        <taxon>Euteleostomi</taxon>
        <taxon>Actinopterygii</taxon>
        <taxon>Neopterygii</taxon>
        <taxon>Teleostei</taxon>
        <taxon>Neoteleostei</taxon>
        <taxon>Acanthomorphata</taxon>
        <taxon>Eupercaria</taxon>
        <taxon>Perciformes</taxon>
        <taxon>Cottioidei</taxon>
        <taxon>Cottales</taxon>
        <taxon>Liparidae</taxon>
        <taxon>Liparis</taxon>
    </lineage>
</organism>
<accession>A0A4Z2IH24</accession>
<gene>
    <name evidence="1" type="ORF">EYF80_012659</name>
</gene>
<dbReference type="EMBL" id="SRLO01000087">
    <property type="protein sequence ID" value="TNN77021.1"/>
    <property type="molecule type" value="Genomic_DNA"/>
</dbReference>
<comment type="caution">
    <text evidence="1">The sequence shown here is derived from an EMBL/GenBank/DDBJ whole genome shotgun (WGS) entry which is preliminary data.</text>
</comment>
<sequence length="84" mass="9363">MSEVEMPSVRWVGANIPAEGDGQKQLCWCDSRHGDVQLTSYDEQQPAGALGLHLSQMPKQMVSEEPYRALTSDDIYMTSTCDQN</sequence>
<evidence type="ECO:0000313" key="2">
    <source>
        <dbReference type="Proteomes" id="UP000314294"/>
    </source>
</evidence>
<reference evidence="1 2" key="1">
    <citation type="submission" date="2019-03" db="EMBL/GenBank/DDBJ databases">
        <title>First draft genome of Liparis tanakae, snailfish: a comprehensive survey of snailfish specific genes.</title>
        <authorList>
            <person name="Kim W."/>
            <person name="Song I."/>
            <person name="Jeong J.-H."/>
            <person name="Kim D."/>
            <person name="Kim S."/>
            <person name="Ryu S."/>
            <person name="Song J.Y."/>
            <person name="Lee S.K."/>
        </authorList>
    </citation>
    <scope>NUCLEOTIDE SEQUENCE [LARGE SCALE GENOMIC DNA]</scope>
    <source>
        <tissue evidence="1">Muscle</tissue>
    </source>
</reference>
<name>A0A4Z2IH24_9TELE</name>
<keyword evidence="2" id="KW-1185">Reference proteome</keyword>
<dbReference type="OrthoDB" id="17102at2759"/>
<proteinExistence type="predicted"/>
<protein>
    <submittedName>
        <fullName evidence="1">Uncharacterized protein</fullName>
    </submittedName>
</protein>
<dbReference type="Proteomes" id="UP000314294">
    <property type="component" value="Unassembled WGS sequence"/>
</dbReference>